<comment type="catalytic activity">
    <reaction evidence="4">
        <text>(6S)-5-formyl-5,6,7,8-tetrahydrofolate + ATP = (6R)-5,10-methenyltetrahydrofolate + ADP + phosphate</text>
        <dbReference type="Rhea" id="RHEA:10488"/>
        <dbReference type="ChEBI" id="CHEBI:30616"/>
        <dbReference type="ChEBI" id="CHEBI:43474"/>
        <dbReference type="ChEBI" id="CHEBI:57455"/>
        <dbReference type="ChEBI" id="CHEBI:57457"/>
        <dbReference type="ChEBI" id="CHEBI:456216"/>
        <dbReference type="EC" id="6.3.3.2"/>
    </reaction>
</comment>
<keyword evidence="4" id="KW-0479">Metal-binding</keyword>
<dbReference type="PANTHER" id="PTHR23407:SF1">
    <property type="entry name" value="5-FORMYLTETRAHYDROFOLATE CYCLO-LIGASE"/>
    <property type="match status" value="1"/>
</dbReference>
<evidence type="ECO:0000256" key="3">
    <source>
        <dbReference type="ARBA" id="ARBA00022840"/>
    </source>
</evidence>
<sequence>MPGRPGQRTTPDLELVHHGPDAGPEAGPDAGPGPSGTADLQVVHDPTTRTDEETTVPVAAVDEGRVEHKRRLRRDVRSARRERQAQAGRAEEVDRDLARVVLGSAPVAGARRVACYTSLPGEPGTRTLLNELRRAGITVLLPVLLPDNDLDWEQRPAPTGASAGRGPGPLGPHAIADVDLVIVPALSVDTTGARLGQGGGSYDRALARVPHRVPVMALVHDEELQDAAVSPLPVEVHDRRVQAVATPTRWLWLSA</sequence>
<dbReference type="InterPro" id="IPR024185">
    <property type="entry name" value="FTHF_cligase-like_sf"/>
</dbReference>
<organism evidence="6 7">
    <name type="scientific">Kineococcus gynurae</name>
    <dbReference type="NCBI Taxonomy" id="452979"/>
    <lineage>
        <taxon>Bacteria</taxon>
        <taxon>Bacillati</taxon>
        <taxon>Actinomycetota</taxon>
        <taxon>Actinomycetes</taxon>
        <taxon>Kineosporiales</taxon>
        <taxon>Kineosporiaceae</taxon>
        <taxon>Kineococcus</taxon>
    </lineage>
</organism>
<keyword evidence="7" id="KW-1185">Reference proteome</keyword>
<evidence type="ECO:0000256" key="5">
    <source>
        <dbReference type="SAM" id="MobiDB-lite"/>
    </source>
</evidence>
<dbReference type="NCBIfam" id="TIGR02727">
    <property type="entry name" value="MTHFS_bact"/>
    <property type="match status" value="1"/>
</dbReference>
<dbReference type="Gene3D" id="3.40.50.10420">
    <property type="entry name" value="NagB/RpiA/CoA transferase-like"/>
    <property type="match status" value="1"/>
</dbReference>
<keyword evidence="6" id="KW-0436">Ligase</keyword>
<evidence type="ECO:0000256" key="4">
    <source>
        <dbReference type="RuleBase" id="RU361279"/>
    </source>
</evidence>
<dbReference type="RefSeq" id="WP_380136818.1">
    <property type="nucleotide sequence ID" value="NZ_JBHLUI010000008.1"/>
</dbReference>
<feature type="region of interest" description="Disordered" evidence="5">
    <location>
        <begin position="71"/>
        <end position="91"/>
    </location>
</feature>
<dbReference type="GO" id="GO:0030272">
    <property type="term" value="F:5-formyltetrahydrofolate cyclo-ligase activity"/>
    <property type="evidence" value="ECO:0007669"/>
    <property type="project" value="UniProtKB-EC"/>
</dbReference>
<comment type="caution">
    <text evidence="6">The sequence shown here is derived from an EMBL/GenBank/DDBJ whole genome shotgun (WGS) entry which is preliminary data.</text>
</comment>
<keyword evidence="3 4" id="KW-0067">ATP-binding</keyword>
<feature type="region of interest" description="Disordered" evidence="5">
    <location>
        <begin position="1"/>
        <end position="54"/>
    </location>
</feature>
<gene>
    <name evidence="6" type="ORF">ACFFVI_16325</name>
</gene>
<proteinExistence type="inferred from homology"/>
<comment type="cofactor">
    <cofactor evidence="4">
        <name>Mg(2+)</name>
        <dbReference type="ChEBI" id="CHEBI:18420"/>
    </cofactor>
</comment>
<reference evidence="6 7" key="1">
    <citation type="submission" date="2024-09" db="EMBL/GenBank/DDBJ databases">
        <authorList>
            <person name="Sun Q."/>
            <person name="Mori K."/>
        </authorList>
    </citation>
    <scope>NUCLEOTIDE SEQUENCE [LARGE SCALE GENOMIC DNA]</scope>
    <source>
        <strain evidence="6 7">TISTR 1856</strain>
    </source>
</reference>
<dbReference type="Pfam" id="PF01812">
    <property type="entry name" value="5-FTHF_cyc-lig"/>
    <property type="match status" value="1"/>
</dbReference>
<dbReference type="SUPFAM" id="SSF100950">
    <property type="entry name" value="NagB/RpiA/CoA transferase-like"/>
    <property type="match status" value="1"/>
</dbReference>
<dbReference type="Proteomes" id="UP001589748">
    <property type="component" value="Unassembled WGS sequence"/>
</dbReference>
<evidence type="ECO:0000256" key="2">
    <source>
        <dbReference type="ARBA" id="ARBA00022741"/>
    </source>
</evidence>
<dbReference type="EC" id="6.3.3.2" evidence="4"/>
<keyword evidence="2 4" id="KW-0547">Nucleotide-binding</keyword>
<protein>
    <recommendedName>
        <fullName evidence="4">5-formyltetrahydrofolate cyclo-ligase</fullName>
        <ecNumber evidence="4">6.3.3.2</ecNumber>
    </recommendedName>
</protein>
<dbReference type="InterPro" id="IPR002698">
    <property type="entry name" value="FTHF_cligase"/>
</dbReference>
<comment type="similarity">
    <text evidence="1 4">Belongs to the 5-formyltetrahydrofolate cyclo-ligase family.</text>
</comment>
<dbReference type="PANTHER" id="PTHR23407">
    <property type="entry name" value="ATPASE INHIBITOR/5-FORMYLTETRAHYDROFOLATE CYCLO-LIGASE"/>
    <property type="match status" value="1"/>
</dbReference>
<accession>A0ABV5LWR0</accession>
<evidence type="ECO:0000313" key="6">
    <source>
        <dbReference type="EMBL" id="MFB9378532.1"/>
    </source>
</evidence>
<dbReference type="InterPro" id="IPR037171">
    <property type="entry name" value="NagB/RpiA_transferase-like"/>
</dbReference>
<keyword evidence="4" id="KW-0460">Magnesium</keyword>
<feature type="compositionally biased region" description="Basic and acidic residues" evidence="5">
    <location>
        <begin position="75"/>
        <end position="91"/>
    </location>
</feature>
<dbReference type="EMBL" id="JBHMDM010000007">
    <property type="protein sequence ID" value="MFB9378532.1"/>
    <property type="molecule type" value="Genomic_DNA"/>
</dbReference>
<evidence type="ECO:0000256" key="1">
    <source>
        <dbReference type="ARBA" id="ARBA00010638"/>
    </source>
</evidence>
<name>A0ABV5LWR0_9ACTN</name>
<evidence type="ECO:0000313" key="7">
    <source>
        <dbReference type="Proteomes" id="UP001589748"/>
    </source>
</evidence>